<name>A0A0R3Q397_9BILA</name>
<dbReference type="STRING" id="42155.A0A0R3Q397"/>
<reference evidence="2 3" key="2">
    <citation type="submission" date="2018-11" db="EMBL/GenBank/DDBJ databases">
        <authorList>
            <consortium name="Pathogen Informatics"/>
        </authorList>
    </citation>
    <scope>NUCLEOTIDE SEQUENCE [LARGE SCALE GENOMIC DNA]</scope>
</reference>
<proteinExistence type="predicted"/>
<feature type="region of interest" description="Disordered" evidence="1">
    <location>
        <begin position="1"/>
        <end position="62"/>
    </location>
</feature>
<gene>
    <name evidence="2" type="ORF">BTMF_LOCUS129</name>
</gene>
<evidence type="ECO:0000313" key="2">
    <source>
        <dbReference type="EMBL" id="VDO06820.1"/>
    </source>
</evidence>
<evidence type="ECO:0000313" key="3">
    <source>
        <dbReference type="Proteomes" id="UP000280834"/>
    </source>
</evidence>
<dbReference type="Proteomes" id="UP000280834">
    <property type="component" value="Unassembled WGS sequence"/>
</dbReference>
<evidence type="ECO:0000256" key="1">
    <source>
        <dbReference type="SAM" id="MobiDB-lite"/>
    </source>
</evidence>
<reference evidence="4" key="1">
    <citation type="submission" date="2017-02" db="UniProtKB">
        <authorList>
            <consortium name="WormBaseParasite"/>
        </authorList>
    </citation>
    <scope>IDENTIFICATION</scope>
</reference>
<accession>A0A0R3Q397</accession>
<evidence type="ECO:0000313" key="4">
    <source>
        <dbReference type="WBParaSite" id="BTMF_0000075901-mRNA-1"/>
    </source>
</evidence>
<organism evidence="4">
    <name type="scientific">Brugia timori</name>
    <dbReference type="NCBI Taxonomy" id="42155"/>
    <lineage>
        <taxon>Eukaryota</taxon>
        <taxon>Metazoa</taxon>
        <taxon>Ecdysozoa</taxon>
        <taxon>Nematoda</taxon>
        <taxon>Chromadorea</taxon>
        <taxon>Rhabditida</taxon>
        <taxon>Spirurina</taxon>
        <taxon>Spiruromorpha</taxon>
        <taxon>Filarioidea</taxon>
        <taxon>Onchocercidae</taxon>
        <taxon>Brugia</taxon>
    </lineage>
</organism>
<feature type="compositionally biased region" description="Low complexity" evidence="1">
    <location>
        <begin position="13"/>
        <end position="47"/>
    </location>
</feature>
<protein>
    <submittedName>
        <fullName evidence="4">NUP98</fullName>
    </submittedName>
</protein>
<sequence length="62" mass="6194">MFGKSPFGSSNTSAFGAGSSLFGSSTNRPTTGFGTQTTTQSTGLFGQKSIFGSPGQSTSLFG</sequence>
<dbReference type="AlphaFoldDB" id="A0A0R3Q397"/>
<dbReference type="WBParaSite" id="BTMF_0000075901-mRNA-1">
    <property type="protein sequence ID" value="BTMF_0000075901-mRNA-1"/>
    <property type="gene ID" value="BTMF_0000075901"/>
</dbReference>
<keyword evidence="3" id="KW-1185">Reference proteome</keyword>
<dbReference type="EMBL" id="UZAG01000045">
    <property type="protein sequence ID" value="VDO06820.1"/>
    <property type="molecule type" value="Genomic_DNA"/>
</dbReference>